<dbReference type="PROSITE" id="PS50056">
    <property type="entry name" value="TYR_PHOSPHATASE_2"/>
    <property type="match status" value="1"/>
</dbReference>
<dbReference type="OrthoDB" id="266663at2759"/>
<evidence type="ECO:0000256" key="1">
    <source>
        <dbReference type="ARBA" id="ARBA00022801"/>
    </source>
</evidence>
<sequence length="921" mass="99546">MLLAASPHSKENPEIYDALSSTPAEPLVSSPAPVSAQTAGENVTITPSTPHEKAPAHPFHTPQQLAQLEAIARAKSQEKLGLTLVPDEEKYLAAQLVYLASQHHGSEYNRQKISNLQGGQTVYIPLSIQLPTHISELRMRQARSSRRQAWFIAAPKGMSDGPIQFGLLQNGLEDQINGQPLHFGRSFDQAHQTQGKVGINESTQLARPTFRHSERTSFLQLEPVEIELLHDALGNSLFPTNRYPETSVSAVEPKMTRPLLSIHPPSHLITSALDSDGVATPPPLPETTLPQFPSPARLRTLSQNAVVRSTRLPNDLICSHSGQWNPVRDNFKGSSVAAKSGSLFVPGERPALWPPPSACPTPAYVGPAPSLELQMALEAAIAEDAMLGVNQSPTASAIEHQSIDITQHSTSVAHPHGSGIGRLPVLMPPGFIAPKTSKTHPINISRIIPPEYLAAISAQLQEYPPNNDEVRREGEHMRGSYFRVTPSFRLDRIIYMLTCRAALEARDPMARHSPATARVKFAGGTTGAGSALLVGGPGVRPSTSEPNFGRSLKRPLAMTSPTPFSPISGVKRVAPPTNKPQNRNDHPPDVSNLDVQVIHGTLLHGWSTGDHPGQKIFGFSGGAMAETNGHSTQTDSPTAGVTEQQPECRPPTPITLPTLPPFFSGSSSSPPSVTPQHTPMVSLELHPWASFPATAVPIPSKNGFVLGNLYLSSCPGKKVRLDGPTKGRGTICRDVGTDLARVKSAGVYLVICCLDNDEMEFLGVPWSEYKEAATSIGLDVLRLPMPEGLCPLSVQAMSQHLDQIITNYTLKGRHVLAHCRGGVGRAGLVACAWMLKLGLCGSAEPSLNSIIQDPSIQLPATSLMQNSRVASDSLELLERVVYILRRQRSMKAIETYEQVRFLLEFIEYLRHTNAKALGVRA</sequence>
<keyword evidence="5" id="KW-1185">Reference proteome</keyword>
<evidence type="ECO:0000256" key="2">
    <source>
        <dbReference type="SAM" id="MobiDB-lite"/>
    </source>
</evidence>
<gene>
    <name evidence="4" type="ORF">CTheo_5797</name>
</gene>
<feature type="domain" description="Tyrosine specific protein phosphatases" evidence="3">
    <location>
        <begin position="795"/>
        <end position="839"/>
    </location>
</feature>
<dbReference type="InterPro" id="IPR029021">
    <property type="entry name" value="Prot-tyrosine_phosphatase-like"/>
</dbReference>
<dbReference type="Gene3D" id="3.90.190.10">
    <property type="entry name" value="Protein tyrosine phosphatase superfamily"/>
    <property type="match status" value="1"/>
</dbReference>
<comment type="caution">
    <text evidence="4">The sequence shown here is derived from an EMBL/GenBank/DDBJ whole genome shotgun (WGS) entry which is preliminary data.</text>
</comment>
<feature type="region of interest" description="Disordered" evidence="2">
    <location>
        <begin position="1"/>
        <end position="59"/>
    </location>
</feature>
<feature type="region of interest" description="Disordered" evidence="2">
    <location>
        <begin position="530"/>
        <end position="589"/>
    </location>
</feature>
<reference evidence="4 5" key="1">
    <citation type="journal article" date="2019" name="Fungal Biol. Biotechnol.">
        <title>Draft genome sequence of fastidious pathogen Ceratobasidium theobromae, which causes vascular-streak dieback in Theobroma cacao.</title>
        <authorList>
            <person name="Ali S.S."/>
            <person name="Asman A."/>
            <person name="Shao J."/>
            <person name="Firmansyah A.P."/>
            <person name="Susilo A.W."/>
            <person name="Rosmana A."/>
            <person name="McMahon P."/>
            <person name="Junaid M."/>
            <person name="Guest D."/>
            <person name="Kheng T.Y."/>
            <person name="Meinhardt L.W."/>
            <person name="Bailey B.A."/>
        </authorList>
    </citation>
    <scope>NUCLEOTIDE SEQUENCE [LARGE SCALE GENOMIC DNA]</scope>
    <source>
        <strain evidence="4 5">CT2</strain>
    </source>
</reference>
<feature type="region of interest" description="Disordered" evidence="2">
    <location>
        <begin position="627"/>
        <end position="648"/>
    </location>
</feature>
<dbReference type="GO" id="GO:0016791">
    <property type="term" value="F:phosphatase activity"/>
    <property type="evidence" value="ECO:0007669"/>
    <property type="project" value="UniProtKB-ARBA"/>
</dbReference>
<name>A0A5N5QGA4_9AGAM</name>
<dbReference type="InterPro" id="IPR050561">
    <property type="entry name" value="PTP"/>
</dbReference>
<evidence type="ECO:0000313" key="5">
    <source>
        <dbReference type="Proteomes" id="UP000383932"/>
    </source>
</evidence>
<dbReference type="AlphaFoldDB" id="A0A5N5QGA4"/>
<feature type="compositionally biased region" description="Polar residues" evidence="2">
    <location>
        <begin position="35"/>
        <end position="49"/>
    </location>
</feature>
<proteinExistence type="predicted"/>
<dbReference type="InterPro" id="IPR057023">
    <property type="entry name" value="PTP-SAK"/>
</dbReference>
<dbReference type="InterPro" id="IPR000387">
    <property type="entry name" value="Tyr_Pase_dom"/>
</dbReference>
<dbReference type="SUPFAM" id="SSF52799">
    <property type="entry name" value="(Phosphotyrosine protein) phosphatases II"/>
    <property type="match status" value="1"/>
</dbReference>
<evidence type="ECO:0000259" key="3">
    <source>
        <dbReference type="PROSITE" id="PS50056"/>
    </source>
</evidence>
<evidence type="ECO:0000313" key="4">
    <source>
        <dbReference type="EMBL" id="KAB5590770.1"/>
    </source>
</evidence>
<dbReference type="PANTHER" id="PTHR23339">
    <property type="entry name" value="TYROSINE SPECIFIC PROTEIN PHOSPHATASE AND DUAL SPECIFICITY PROTEIN PHOSPHATASE"/>
    <property type="match status" value="1"/>
</dbReference>
<dbReference type="Pfam" id="PF22784">
    <property type="entry name" value="PTP-SAK"/>
    <property type="match status" value="1"/>
</dbReference>
<keyword evidence="1" id="KW-0378">Hydrolase</keyword>
<protein>
    <recommendedName>
        <fullName evidence="3">Tyrosine specific protein phosphatases domain-containing protein</fullName>
    </recommendedName>
</protein>
<dbReference type="EMBL" id="SSOP01000146">
    <property type="protein sequence ID" value="KAB5590770.1"/>
    <property type="molecule type" value="Genomic_DNA"/>
</dbReference>
<organism evidence="4 5">
    <name type="scientific">Ceratobasidium theobromae</name>
    <dbReference type="NCBI Taxonomy" id="1582974"/>
    <lineage>
        <taxon>Eukaryota</taxon>
        <taxon>Fungi</taxon>
        <taxon>Dikarya</taxon>
        <taxon>Basidiomycota</taxon>
        <taxon>Agaricomycotina</taxon>
        <taxon>Agaricomycetes</taxon>
        <taxon>Cantharellales</taxon>
        <taxon>Ceratobasidiaceae</taxon>
        <taxon>Ceratobasidium</taxon>
    </lineage>
</organism>
<feature type="compositionally biased region" description="Polar residues" evidence="2">
    <location>
        <begin position="628"/>
        <end position="645"/>
    </location>
</feature>
<dbReference type="Proteomes" id="UP000383932">
    <property type="component" value="Unassembled WGS sequence"/>
</dbReference>
<accession>A0A5N5QGA4</accession>